<reference evidence="5" key="1">
    <citation type="journal article" date="2019" name="Int. J. Syst. Evol. Microbiol.">
        <title>The Global Catalogue of Microorganisms (GCM) 10K type strain sequencing project: providing services to taxonomists for standard genome sequencing and annotation.</title>
        <authorList>
            <consortium name="The Broad Institute Genomics Platform"/>
            <consortium name="The Broad Institute Genome Sequencing Center for Infectious Disease"/>
            <person name="Wu L."/>
            <person name="Ma J."/>
        </authorList>
    </citation>
    <scope>NUCLEOTIDE SEQUENCE [LARGE SCALE GENOMIC DNA]</scope>
    <source>
        <strain evidence="5">CGMCC 4.7357</strain>
    </source>
</reference>
<accession>A0ABV9A4V8</accession>
<keyword evidence="1" id="KW-0732">Signal</keyword>
<protein>
    <submittedName>
        <fullName evidence="4">Phosphodiester glycosidase family protein</fullName>
    </submittedName>
</protein>
<evidence type="ECO:0000259" key="2">
    <source>
        <dbReference type="Pfam" id="PF05036"/>
    </source>
</evidence>
<evidence type="ECO:0000313" key="5">
    <source>
        <dbReference type="Proteomes" id="UP001595997"/>
    </source>
</evidence>
<dbReference type="Proteomes" id="UP001595997">
    <property type="component" value="Unassembled WGS sequence"/>
</dbReference>
<dbReference type="EMBL" id="JBHSFH010000006">
    <property type="protein sequence ID" value="MFC4494770.1"/>
    <property type="molecule type" value="Genomic_DNA"/>
</dbReference>
<dbReference type="PANTHER" id="PTHR40446:SF2">
    <property type="entry name" value="N-ACETYLGLUCOSAMINE-1-PHOSPHODIESTER ALPHA-N-ACETYLGLUCOSAMINIDASE"/>
    <property type="match status" value="1"/>
</dbReference>
<feature type="signal peptide" evidence="1">
    <location>
        <begin position="1"/>
        <end position="42"/>
    </location>
</feature>
<proteinExistence type="predicted"/>
<gene>
    <name evidence="4" type="ORF">ACFPA8_11565</name>
</gene>
<keyword evidence="4" id="KW-0378">Hydrolase</keyword>
<feature type="chain" id="PRO_5046910340" evidence="1">
    <location>
        <begin position="43"/>
        <end position="538"/>
    </location>
</feature>
<dbReference type="Gene3D" id="3.30.70.1070">
    <property type="entry name" value="Sporulation related repeat"/>
    <property type="match status" value="1"/>
</dbReference>
<evidence type="ECO:0000313" key="4">
    <source>
        <dbReference type="EMBL" id="MFC4494770.1"/>
    </source>
</evidence>
<feature type="domain" description="SPOR" evidence="2">
    <location>
        <begin position="96"/>
        <end position="161"/>
    </location>
</feature>
<keyword evidence="5" id="KW-1185">Reference proteome</keyword>
<dbReference type="Pfam" id="PF09992">
    <property type="entry name" value="NAGPA"/>
    <property type="match status" value="1"/>
</dbReference>
<dbReference type="InterPro" id="IPR036680">
    <property type="entry name" value="SPOR-like_sf"/>
</dbReference>
<dbReference type="Pfam" id="PF05036">
    <property type="entry name" value="SPOR"/>
    <property type="match status" value="1"/>
</dbReference>
<evidence type="ECO:0000259" key="3">
    <source>
        <dbReference type="Pfam" id="PF09992"/>
    </source>
</evidence>
<keyword evidence="4" id="KW-0326">Glycosidase</keyword>
<dbReference type="RefSeq" id="WP_386446443.1">
    <property type="nucleotide sequence ID" value="NZ_JBHSFH010000006.1"/>
</dbReference>
<organism evidence="4 5">
    <name type="scientific">Streptomyces ovatisporus</name>
    <dbReference type="NCBI Taxonomy" id="1128682"/>
    <lineage>
        <taxon>Bacteria</taxon>
        <taxon>Bacillati</taxon>
        <taxon>Actinomycetota</taxon>
        <taxon>Actinomycetes</taxon>
        <taxon>Kitasatosporales</taxon>
        <taxon>Streptomycetaceae</taxon>
        <taxon>Streptomyces</taxon>
    </lineage>
</organism>
<evidence type="ECO:0000256" key="1">
    <source>
        <dbReference type="SAM" id="SignalP"/>
    </source>
</evidence>
<dbReference type="InterPro" id="IPR018711">
    <property type="entry name" value="NAGPA"/>
</dbReference>
<feature type="domain" description="Phosphodiester glycosidase" evidence="3">
    <location>
        <begin position="364"/>
        <end position="536"/>
    </location>
</feature>
<sequence length="538" mass="55252">MAASHRVRPRRTVRPFGMRVTGTAGALAAVSVALLTAPPAGAVGGDGLDGRTPGAFSGWDHQRLAPGADLYSTLLEEGGTARWTTTVSVDGAQLLSRSEAQATAGELRAAGFTPRTERVEWPRGSADRHGTLGVRIRVGSYASQEEADARRADLDEAGFDAATDWTGGDGAGRGGMTRVKAAVIDPRRFGGSLGSDTGAAVSGRETLTSLSSRAGALLGVNAGFFVMEEEDGVPGAAAGVAAHDGRLQSAATNGRVAAVLRGDGLRPELRHLRTELRVRAEGGGADGPARTVDGVNRRPGLIRNCGGVGGDRPTELPRHDITCTDEHELVLFTGELGASTPSGEGVEAVLDRTGRVLELRSRGGKVPAGGNVLAGTGEGAGWLRAHAVPGSDLKLKKRVLDEDGRTVRLGPGDDIVNGGPRLVRDGKVAVDFGADGIDRPGDPTAPYAWGLKRNPRTALGVDGRGRVVLVTAEGRQPGYSDGLSVTETARLMASLGAVQAMNLDGGGSTGMTVGGALITRPSDPAGERAIGDALLLRR</sequence>
<name>A0ABV9A4V8_9ACTN</name>
<dbReference type="InterPro" id="IPR007730">
    <property type="entry name" value="SPOR-like_dom"/>
</dbReference>
<comment type="caution">
    <text evidence="4">The sequence shown here is derived from an EMBL/GenBank/DDBJ whole genome shotgun (WGS) entry which is preliminary data.</text>
</comment>
<dbReference type="SUPFAM" id="SSF110997">
    <property type="entry name" value="Sporulation related repeat"/>
    <property type="match status" value="1"/>
</dbReference>
<dbReference type="GO" id="GO:0016798">
    <property type="term" value="F:hydrolase activity, acting on glycosyl bonds"/>
    <property type="evidence" value="ECO:0007669"/>
    <property type="project" value="UniProtKB-KW"/>
</dbReference>
<dbReference type="PANTHER" id="PTHR40446">
    <property type="entry name" value="N-ACETYLGLUCOSAMINE-1-PHOSPHODIESTER ALPHA-N-ACETYLGLUCOSAMINIDASE"/>
    <property type="match status" value="1"/>
</dbReference>